<evidence type="ECO:0000313" key="2">
    <source>
        <dbReference type="Proteomes" id="UP001165121"/>
    </source>
</evidence>
<keyword evidence="2" id="KW-1185">Reference proteome</keyword>
<organism evidence="1 2">
    <name type="scientific">Phytophthora fragariaefolia</name>
    <dbReference type="NCBI Taxonomy" id="1490495"/>
    <lineage>
        <taxon>Eukaryota</taxon>
        <taxon>Sar</taxon>
        <taxon>Stramenopiles</taxon>
        <taxon>Oomycota</taxon>
        <taxon>Peronosporomycetes</taxon>
        <taxon>Peronosporales</taxon>
        <taxon>Peronosporaceae</taxon>
        <taxon>Phytophthora</taxon>
    </lineage>
</organism>
<comment type="caution">
    <text evidence="1">The sequence shown here is derived from an EMBL/GenBank/DDBJ whole genome shotgun (WGS) entry which is preliminary data.</text>
</comment>
<reference evidence="1" key="1">
    <citation type="submission" date="2023-04" db="EMBL/GenBank/DDBJ databases">
        <title>Phytophthora fragariaefolia NBRC 109709.</title>
        <authorList>
            <person name="Ichikawa N."/>
            <person name="Sato H."/>
            <person name="Tonouchi N."/>
        </authorList>
    </citation>
    <scope>NUCLEOTIDE SEQUENCE</scope>
    <source>
        <strain evidence="1">NBRC 109709</strain>
    </source>
</reference>
<sequence length="79" mass="9045">MTKEFYPLGGDAKELAVYIVKNDGWLIPTKIETLEKDVPRNMQMIDEILDSTWPVVSTANRKEATPACKLNFAERRPYS</sequence>
<accession>A0A9W6Y0F4</accession>
<dbReference type="AlphaFoldDB" id="A0A9W6Y0F4"/>
<proteinExistence type="predicted"/>
<dbReference type="EMBL" id="BSXT01002643">
    <property type="protein sequence ID" value="GMF50031.1"/>
    <property type="molecule type" value="Genomic_DNA"/>
</dbReference>
<evidence type="ECO:0000313" key="1">
    <source>
        <dbReference type="EMBL" id="GMF50031.1"/>
    </source>
</evidence>
<dbReference type="Proteomes" id="UP001165121">
    <property type="component" value="Unassembled WGS sequence"/>
</dbReference>
<name>A0A9W6Y0F4_9STRA</name>
<dbReference type="OrthoDB" id="123523at2759"/>
<gene>
    <name evidence="1" type="ORF">Pfra01_001986200</name>
</gene>
<protein>
    <submittedName>
        <fullName evidence="1">Unnamed protein product</fullName>
    </submittedName>
</protein>